<feature type="compositionally biased region" description="Basic and acidic residues" evidence="1">
    <location>
        <begin position="23"/>
        <end position="36"/>
    </location>
</feature>
<dbReference type="EMBL" id="BSYO01000023">
    <property type="protein sequence ID" value="GMH21431.1"/>
    <property type="molecule type" value="Genomic_DNA"/>
</dbReference>
<keyword evidence="3" id="KW-1185">Reference proteome</keyword>
<evidence type="ECO:0000256" key="1">
    <source>
        <dbReference type="SAM" id="MobiDB-lite"/>
    </source>
</evidence>
<sequence>MTRRSQGSTSSHFEPPGLRVMRKMQEEGPKLGEKSRSKVRSRCQNLNATIVIGNVTSKTITISENVRTEMAAKERP</sequence>
<evidence type="ECO:0000313" key="2">
    <source>
        <dbReference type="EMBL" id="GMH21431.1"/>
    </source>
</evidence>
<dbReference type="AlphaFoldDB" id="A0AAD3T2J6"/>
<dbReference type="Proteomes" id="UP001279734">
    <property type="component" value="Unassembled WGS sequence"/>
</dbReference>
<gene>
    <name evidence="2" type="ORF">Nepgr_023273</name>
</gene>
<name>A0AAD3T2J6_NEPGR</name>
<organism evidence="2 3">
    <name type="scientific">Nepenthes gracilis</name>
    <name type="common">Slender pitcher plant</name>
    <dbReference type="NCBI Taxonomy" id="150966"/>
    <lineage>
        <taxon>Eukaryota</taxon>
        <taxon>Viridiplantae</taxon>
        <taxon>Streptophyta</taxon>
        <taxon>Embryophyta</taxon>
        <taxon>Tracheophyta</taxon>
        <taxon>Spermatophyta</taxon>
        <taxon>Magnoliopsida</taxon>
        <taxon>eudicotyledons</taxon>
        <taxon>Gunneridae</taxon>
        <taxon>Pentapetalae</taxon>
        <taxon>Caryophyllales</taxon>
        <taxon>Nepenthaceae</taxon>
        <taxon>Nepenthes</taxon>
    </lineage>
</organism>
<feature type="compositionally biased region" description="Polar residues" evidence="1">
    <location>
        <begin position="1"/>
        <end position="12"/>
    </location>
</feature>
<protein>
    <submittedName>
        <fullName evidence="2">Uncharacterized protein</fullName>
    </submittedName>
</protein>
<proteinExistence type="predicted"/>
<comment type="caution">
    <text evidence="2">The sequence shown here is derived from an EMBL/GenBank/DDBJ whole genome shotgun (WGS) entry which is preliminary data.</text>
</comment>
<accession>A0AAD3T2J6</accession>
<reference evidence="2" key="1">
    <citation type="submission" date="2023-05" db="EMBL/GenBank/DDBJ databases">
        <title>Nepenthes gracilis genome sequencing.</title>
        <authorList>
            <person name="Fukushima K."/>
        </authorList>
    </citation>
    <scope>NUCLEOTIDE SEQUENCE</scope>
    <source>
        <strain evidence="2">SING2019-196</strain>
    </source>
</reference>
<evidence type="ECO:0000313" key="3">
    <source>
        <dbReference type="Proteomes" id="UP001279734"/>
    </source>
</evidence>
<feature type="region of interest" description="Disordered" evidence="1">
    <location>
        <begin position="1"/>
        <end position="39"/>
    </location>
</feature>